<dbReference type="Pfam" id="PF04142">
    <property type="entry name" value="Nuc_sug_transp"/>
    <property type="match status" value="1"/>
</dbReference>
<evidence type="ECO:0000256" key="3">
    <source>
        <dbReference type="ARBA" id="ARBA00022989"/>
    </source>
</evidence>
<feature type="transmembrane region" description="Helical" evidence="5">
    <location>
        <begin position="131"/>
        <end position="150"/>
    </location>
</feature>
<feature type="transmembrane region" description="Helical" evidence="5">
    <location>
        <begin position="187"/>
        <end position="209"/>
    </location>
</feature>
<evidence type="ECO:0000256" key="4">
    <source>
        <dbReference type="ARBA" id="ARBA00023136"/>
    </source>
</evidence>
<dbReference type="PANTHER" id="PTHR10231">
    <property type="entry name" value="NUCLEOTIDE-SUGAR TRANSMEMBRANE TRANSPORTER"/>
    <property type="match status" value="1"/>
</dbReference>
<dbReference type="GO" id="GO:0015165">
    <property type="term" value="F:pyrimidine nucleotide-sugar transmembrane transporter activity"/>
    <property type="evidence" value="ECO:0007669"/>
    <property type="project" value="InterPro"/>
</dbReference>
<comment type="subcellular location">
    <subcellularLocation>
        <location evidence="1">Membrane</location>
        <topology evidence="1">Multi-pass membrane protein</topology>
    </subcellularLocation>
</comment>
<comment type="caution">
    <text evidence="7">The sequence shown here is derived from an EMBL/GenBank/DDBJ whole genome shotgun (WGS) entry which is preliminary data.</text>
</comment>
<evidence type="ECO:0000259" key="6">
    <source>
        <dbReference type="Pfam" id="PF10192"/>
    </source>
</evidence>
<proteinExistence type="predicted"/>
<dbReference type="InterPro" id="IPR019336">
    <property type="entry name" value="GPR180/TMEM145_TM"/>
</dbReference>
<feature type="transmembrane region" description="Helical" evidence="5">
    <location>
        <begin position="69"/>
        <end position="90"/>
    </location>
</feature>
<evidence type="ECO:0000256" key="1">
    <source>
        <dbReference type="ARBA" id="ARBA00004141"/>
    </source>
</evidence>
<feature type="transmembrane region" description="Helical" evidence="5">
    <location>
        <begin position="407"/>
        <end position="427"/>
    </location>
</feature>
<keyword evidence="2 5" id="KW-0812">Transmembrane</keyword>
<organism evidence="7 8">
    <name type="scientific">Polarella glacialis</name>
    <name type="common">Dinoflagellate</name>
    <dbReference type="NCBI Taxonomy" id="89957"/>
    <lineage>
        <taxon>Eukaryota</taxon>
        <taxon>Sar</taxon>
        <taxon>Alveolata</taxon>
        <taxon>Dinophyceae</taxon>
        <taxon>Suessiales</taxon>
        <taxon>Suessiaceae</taxon>
        <taxon>Polarella</taxon>
    </lineage>
</organism>
<protein>
    <recommendedName>
        <fullName evidence="6">GPR180/TMEM145 transmembrane domain-containing protein</fullName>
    </recommendedName>
</protein>
<sequence>MSAAMQKPYTGAEFKDAPKAVAGPSNSAKLGLFCFFVVTRALHPTLIDASKTVNEETGKRGLAYGNMTVVLGECIFTVIVGQILALALGGMKEWRLIWEPKALKVFSAIGFMYALGDYLEMASMGALGGAAYQVLLQSKLVITALMLWYVKGSKQAGLQWNLLVLIMLSMCVYMIGGSKDSGSGGGIPLMGVFNVLLKVTVSCLCAVLSDKYMKDFKGLPIYVQIVQMKLAWTMTILMISFMDGKTWQAGFFMGWSQPVVLVFVSFIVKCWSTMAILSLLDSVLKNIGEASAVLVIYFMQVLLPQFEAGEEVIRRAETATDLSTKLYSYQSGPGMLSLILKIFQTCWFCFQIRVVYEEEPQKMRRRFYKVMGIAFGVWSLHVPVTVLLAFFLAPYARYKVVTMIDVVFRFLGTALMSQLLLGPLSPLGSENTFAMREGFSEELNYGDRF</sequence>
<feature type="transmembrane region" description="Helical" evidence="5">
    <location>
        <begin position="259"/>
        <end position="280"/>
    </location>
</feature>
<name>A0A813HV20_POLGL</name>
<dbReference type="InterPro" id="IPR007271">
    <property type="entry name" value="Nuc_sug_transpt"/>
</dbReference>
<dbReference type="GO" id="GO:0019236">
    <property type="term" value="P:response to pheromone"/>
    <property type="evidence" value="ECO:0007669"/>
    <property type="project" value="InterPro"/>
</dbReference>
<keyword evidence="4 5" id="KW-0472">Membrane</keyword>
<evidence type="ECO:0000256" key="2">
    <source>
        <dbReference type="ARBA" id="ARBA00022692"/>
    </source>
</evidence>
<keyword evidence="8" id="KW-1185">Reference proteome</keyword>
<feature type="domain" description="GPR180/TMEM145 transmembrane" evidence="6">
    <location>
        <begin position="316"/>
        <end position="416"/>
    </location>
</feature>
<feature type="transmembrane region" description="Helical" evidence="5">
    <location>
        <begin position="370"/>
        <end position="395"/>
    </location>
</feature>
<dbReference type="Proteomes" id="UP000654075">
    <property type="component" value="Unassembled WGS sequence"/>
</dbReference>
<feature type="transmembrane region" description="Helical" evidence="5">
    <location>
        <begin position="221"/>
        <end position="239"/>
    </location>
</feature>
<dbReference type="GO" id="GO:0000139">
    <property type="term" value="C:Golgi membrane"/>
    <property type="evidence" value="ECO:0007669"/>
    <property type="project" value="InterPro"/>
</dbReference>
<feature type="transmembrane region" description="Helical" evidence="5">
    <location>
        <begin position="157"/>
        <end position="175"/>
    </location>
</feature>
<dbReference type="OrthoDB" id="419167at2759"/>
<dbReference type="AlphaFoldDB" id="A0A813HV20"/>
<gene>
    <name evidence="7" type="ORF">PGLA1383_LOCUS55886</name>
</gene>
<evidence type="ECO:0000313" key="8">
    <source>
        <dbReference type="Proteomes" id="UP000654075"/>
    </source>
</evidence>
<evidence type="ECO:0000313" key="7">
    <source>
        <dbReference type="EMBL" id="CAE8641164.1"/>
    </source>
</evidence>
<reference evidence="7" key="1">
    <citation type="submission" date="2021-02" db="EMBL/GenBank/DDBJ databases">
        <authorList>
            <person name="Dougan E. K."/>
            <person name="Rhodes N."/>
            <person name="Thang M."/>
            <person name="Chan C."/>
        </authorList>
    </citation>
    <scope>NUCLEOTIDE SEQUENCE</scope>
</reference>
<dbReference type="OMA" id="VINDYFI"/>
<evidence type="ECO:0000256" key="5">
    <source>
        <dbReference type="SAM" id="Phobius"/>
    </source>
</evidence>
<dbReference type="Pfam" id="PF10192">
    <property type="entry name" value="GPR180-TMEM145_TM"/>
    <property type="match status" value="1"/>
</dbReference>
<dbReference type="EMBL" id="CAJNNV010032831">
    <property type="protein sequence ID" value="CAE8641164.1"/>
    <property type="molecule type" value="Genomic_DNA"/>
</dbReference>
<accession>A0A813HV20</accession>
<keyword evidence="3 5" id="KW-1133">Transmembrane helix</keyword>
<dbReference type="GO" id="GO:0007186">
    <property type="term" value="P:G protein-coupled receptor signaling pathway"/>
    <property type="evidence" value="ECO:0007669"/>
    <property type="project" value="InterPro"/>
</dbReference>